<dbReference type="EMBL" id="LAZR01002280">
    <property type="protein sequence ID" value="KKN32045.1"/>
    <property type="molecule type" value="Genomic_DNA"/>
</dbReference>
<accession>A0A0F9PJP5</accession>
<sequence>MDDEIVAAIQKRGGEKIDIKVNVFEVFCIIGNIELALRHPKNNGYSSEITKLICCRYIRELIKMCPELKEEKKVINMWSKSFGFKY</sequence>
<evidence type="ECO:0000313" key="1">
    <source>
        <dbReference type="EMBL" id="KKN32045.1"/>
    </source>
</evidence>
<gene>
    <name evidence="1" type="ORF">LCGC14_0817690</name>
</gene>
<name>A0A0F9PJP5_9ZZZZ</name>
<dbReference type="AlphaFoldDB" id="A0A0F9PJP5"/>
<protein>
    <submittedName>
        <fullName evidence="1">Uncharacterized protein</fullName>
    </submittedName>
</protein>
<organism evidence="1">
    <name type="scientific">marine sediment metagenome</name>
    <dbReference type="NCBI Taxonomy" id="412755"/>
    <lineage>
        <taxon>unclassified sequences</taxon>
        <taxon>metagenomes</taxon>
        <taxon>ecological metagenomes</taxon>
    </lineage>
</organism>
<comment type="caution">
    <text evidence="1">The sequence shown here is derived from an EMBL/GenBank/DDBJ whole genome shotgun (WGS) entry which is preliminary data.</text>
</comment>
<proteinExistence type="predicted"/>
<reference evidence="1" key="1">
    <citation type="journal article" date="2015" name="Nature">
        <title>Complex archaea that bridge the gap between prokaryotes and eukaryotes.</title>
        <authorList>
            <person name="Spang A."/>
            <person name="Saw J.H."/>
            <person name="Jorgensen S.L."/>
            <person name="Zaremba-Niedzwiedzka K."/>
            <person name="Martijn J."/>
            <person name="Lind A.E."/>
            <person name="van Eijk R."/>
            <person name="Schleper C."/>
            <person name="Guy L."/>
            <person name="Ettema T.J."/>
        </authorList>
    </citation>
    <scope>NUCLEOTIDE SEQUENCE</scope>
</reference>